<dbReference type="GO" id="GO:0016301">
    <property type="term" value="F:kinase activity"/>
    <property type="evidence" value="ECO:0007669"/>
    <property type="project" value="UniProtKB-KW"/>
</dbReference>
<dbReference type="InterPro" id="IPR046956">
    <property type="entry name" value="RLP23-like"/>
</dbReference>
<gene>
    <name evidence="12" type="primary">IRK</name>
    <name evidence="12" type="ORF">CR513_25807</name>
</gene>
<dbReference type="OrthoDB" id="1937783at2759"/>
<keyword evidence="2" id="KW-0433">Leucine-rich repeat</keyword>
<feature type="signal peptide" evidence="10">
    <location>
        <begin position="1"/>
        <end position="16"/>
    </location>
</feature>
<feature type="non-terminal residue" evidence="12">
    <location>
        <position position="358"/>
    </location>
</feature>
<reference evidence="12" key="1">
    <citation type="submission" date="2018-05" db="EMBL/GenBank/DDBJ databases">
        <title>Draft genome of Mucuna pruriens seed.</title>
        <authorList>
            <person name="Nnadi N.E."/>
            <person name="Vos R."/>
            <person name="Hasami M.H."/>
            <person name="Devisetty U.K."/>
            <person name="Aguiy J.C."/>
        </authorList>
    </citation>
    <scope>NUCLEOTIDE SEQUENCE [LARGE SCALE GENOMIC DNA]</scope>
    <source>
        <strain evidence="12">JCA_2017</strain>
    </source>
</reference>
<feature type="non-terminal residue" evidence="12">
    <location>
        <position position="1"/>
    </location>
</feature>
<dbReference type="SUPFAM" id="SSF52047">
    <property type="entry name" value="RNI-like"/>
    <property type="match status" value="1"/>
</dbReference>
<comment type="caution">
    <text evidence="12">The sequence shown here is derived from an EMBL/GenBank/DDBJ whole genome shotgun (WGS) entry which is preliminary data.</text>
</comment>
<keyword evidence="9" id="KW-0325">Glycoprotein</keyword>
<dbReference type="PANTHER" id="PTHR48063">
    <property type="entry name" value="LRR RECEPTOR-LIKE KINASE"/>
    <property type="match status" value="1"/>
</dbReference>
<dbReference type="GO" id="GO:0016020">
    <property type="term" value="C:membrane"/>
    <property type="evidence" value="ECO:0007669"/>
    <property type="project" value="UniProtKB-SubCell"/>
</dbReference>
<evidence type="ECO:0000256" key="3">
    <source>
        <dbReference type="ARBA" id="ARBA00022692"/>
    </source>
</evidence>
<dbReference type="Pfam" id="PF08263">
    <property type="entry name" value="LRRNT_2"/>
    <property type="match status" value="1"/>
</dbReference>
<name>A0A371GP33_MUCPR</name>
<keyword evidence="6" id="KW-1133">Transmembrane helix</keyword>
<keyword evidence="7" id="KW-0472">Membrane</keyword>
<keyword evidence="8" id="KW-0675">Receptor</keyword>
<dbReference type="STRING" id="157652.A0A371GP33"/>
<dbReference type="Gene3D" id="3.80.10.10">
    <property type="entry name" value="Ribonuclease Inhibitor"/>
    <property type="match status" value="3"/>
</dbReference>
<keyword evidence="3" id="KW-0812">Transmembrane</keyword>
<evidence type="ECO:0000256" key="10">
    <source>
        <dbReference type="SAM" id="SignalP"/>
    </source>
</evidence>
<dbReference type="Pfam" id="PF00560">
    <property type="entry name" value="LRR_1"/>
    <property type="match status" value="4"/>
</dbReference>
<dbReference type="PANTHER" id="PTHR48063:SF101">
    <property type="entry name" value="LRR RECEPTOR-LIKE SERINE_THREONINE-PROTEIN KINASE FLS2"/>
    <property type="match status" value="1"/>
</dbReference>
<evidence type="ECO:0000313" key="12">
    <source>
        <dbReference type="EMBL" id="RDX92113.1"/>
    </source>
</evidence>
<evidence type="ECO:0000256" key="8">
    <source>
        <dbReference type="ARBA" id="ARBA00023170"/>
    </source>
</evidence>
<feature type="chain" id="PRO_5016720768" evidence="10">
    <location>
        <begin position="17"/>
        <end position="358"/>
    </location>
</feature>
<feature type="domain" description="Leucine-rich repeat-containing N-terminal plant-type" evidence="11">
    <location>
        <begin position="27"/>
        <end position="64"/>
    </location>
</feature>
<protein>
    <submittedName>
        <fullName evidence="12">LRR receptor-like serine/threonine-protein kinase IRK</fullName>
    </submittedName>
</protein>
<comment type="subcellular location">
    <subcellularLocation>
        <location evidence="1">Membrane</location>
        <topology evidence="1">Single-pass type I membrane protein</topology>
    </subcellularLocation>
</comment>
<dbReference type="AlphaFoldDB" id="A0A371GP33"/>
<evidence type="ECO:0000256" key="9">
    <source>
        <dbReference type="ARBA" id="ARBA00023180"/>
    </source>
</evidence>
<keyword evidence="5" id="KW-0677">Repeat</keyword>
<dbReference type="InterPro" id="IPR032675">
    <property type="entry name" value="LRR_dom_sf"/>
</dbReference>
<organism evidence="12 13">
    <name type="scientific">Mucuna pruriens</name>
    <name type="common">Velvet bean</name>
    <name type="synonym">Dolichos pruriens</name>
    <dbReference type="NCBI Taxonomy" id="157652"/>
    <lineage>
        <taxon>Eukaryota</taxon>
        <taxon>Viridiplantae</taxon>
        <taxon>Streptophyta</taxon>
        <taxon>Embryophyta</taxon>
        <taxon>Tracheophyta</taxon>
        <taxon>Spermatophyta</taxon>
        <taxon>Magnoliopsida</taxon>
        <taxon>eudicotyledons</taxon>
        <taxon>Gunneridae</taxon>
        <taxon>Pentapetalae</taxon>
        <taxon>rosids</taxon>
        <taxon>fabids</taxon>
        <taxon>Fabales</taxon>
        <taxon>Fabaceae</taxon>
        <taxon>Papilionoideae</taxon>
        <taxon>50 kb inversion clade</taxon>
        <taxon>NPAAA clade</taxon>
        <taxon>indigoferoid/millettioid clade</taxon>
        <taxon>Phaseoleae</taxon>
        <taxon>Mucuna</taxon>
    </lineage>
</organism>
<evidence type="ECO:0000259" key="11">
    <source>
        <dbReference type="Pfam" id="PF08263"/>
    </source>
</evidence>
<evidence type="ECO:0000256" key="2">
    <source>
        <dbReference type="ARBA" id="ARBA00022614"/>
    </source>
</evidence>
<accession>A0A371GP33</accession>
<dbReference type="Proteomes" id="UP000257109">
    <property type="component" value="Unassembled WGS sequence"/>
</dbReference>
<keyword evidence="13" id="KW-1185">Reference proteome</keyword>
<evidence type="ECO:0000256" key="6">
    <source>
        <dbReference type="ARBA" id="ARBA00022989"/>
    </source>
</evidence>
<proteinExistence type="predicted"/>
<evidence type="ECO:0000256" key="4">
    <source>
        <dbReference type="ARBA" id="ARBA00022729"/>
    </source>
</evidence>
<keyword evidence="4 10" id="KW-0732">Signal</keyword>
<evidence type="ECO:0000256" key="1">
    <source>
        <dbReference type="ARBA" id="ARBA00004479"/>
    </source>
</evidence>
<dbReference type="InterPro" id="IPR001611">
    <property type="entry name" value="Leu-rich_rpt"/>
</dbReference>
<evidence type="ECO:0000256" key="5">
    <source>
        <dbReference type="ARBA" id="ARBA00022737"/>
    </source>
</evidence>
<dbReference type="InterPro" id="IPR013210">
    <property type="entry name" value="LRR_N_plant-typ"/>
</dbReference>
<sequence length="358" mass="40004">MAMLVWFLHAQVSIVGLKWPSHVKCLENERQALLNFKQGLNDDFGMLSTWTNTDCCQWRGIQCNNQTGHVQMLLLRGSNLRGPLLSGSLPQILTGVVNLTILIHLQNMEYLDLSSNYFDGSQIPEHMGSFKSLRYLNLSYSGFSGTIPYELGNLSKLEFLDLSFNFRSEMPTGFGFLDLSGNYGIYGEIPSQLGNLSQLRYLDLQNTSLSGAIPFQVGNLPILHTLRLYGLFGLKMKDAKWLSSLSLLTTLDLSSNNLIYSHNLLQSISELIPNLRELSLAGCSLSDDNISTLFPSHSNFSTSLSILDLSDNMLTSSTFQLLLNYSLNLQELYLSHNNIVLSSPHYPNFPSLVILDLS</sequence>
<evidence type="ECO:0000256" key="7">
    <source>
        <dbReference type="ARBA" id="ARBA00023136"/>
    </source>
</evidence>
<evidence type="ECO:0000313" key="13">
    <source>
        <dbReference type="Proteomes" id="UP000257109"/>
    </source>
</evidence>
<dbReference type="EMBL" id="QJKJ01004946">
    <property type="protein sequence ID" value="RDX92113.1"/>
    <property type="molecule type" value="Genomic_DNA"/>
</dbReference>